<dbReference type="Proteomes" id="UP000003195">
    <property type="component" value="Unassembled WGS sequence"/>
</dbReference>
<organism evidence="1 2">
    <name type="scientific">Megasphaera micronuciformis F0359</name>
    <dbReference type="NCBI Taxonomy" id="706434"/>
    <lineage>
        <taxon>Bacteria</taxon>
        <taxon>Bacillati</taxon>
        <taxon>Bacillota</taxon>
        <taxon>Negativicutes</taxon>
        <taxon>Veillonellales</taxon>
        <taxon>Veillonellaceae</taxon>
        <taxon>Megasphaera</taxon>
    </lineage>
</organism>
<gene>
    <name evidence="1" type="ORF">HMPREF9429_00402</name>
</gene>
<sequence length="113" mass="12801">MEKTNFIDYLRSMLTDDQIDVLARNLGKSHISFYGPGLGKTKLVETLRNAWFKNVYAPEDCDSIRSGCMAVCNHEGAIALCMKKESFCVPLPNDSFSRDEITSSLEAFLERKR</sequence>
<evidence type="ECO:0000313" key="2">
    <source>
        <dbReference type="Proteomes" id="UP000003195"/>
    </source>
</evidence>
<proteinExistence type="predicted"/>
<protein>
    <submittedName>
        <fullName evidence="1">Uncharacterized protein</fullName>
    </submittedName>
</protein>
<reference evidence="1 2" key="1">
    <citation type="submission" date="2010-08" db="EMBL/GenBank/DDBJ databases">
        <authorList>
            <person name="Weinstock G."/>
            <person name="Sodergren E."/>
            <person name="Clifton S."/>
            <person name="Fulton L."/>
            <person name="Fulton B."/>
            <person name="Courtney L."/>
            <person name="Fronick C."/>
            <person name="Harrison M."/>
            <person name="Strong C."/>
            <person name="Farmer C."/>
            <person name="Delahaunty K."/>
            <person name="Markovic C."/>
            <person name="Hall O."/>
            <person name="Minx P."/>
            <person name="Tomlinson C."/>
            <person name="Mitreva M."/>
            <person name="Hou S."/>
            <person name="Chen J."/>
            <person name="Wollam A."/>
            <person name="Pepin K.H."/>
            <person name="Johnson M."/>
            <person name="Bhonagiri V."/>
            <person name="Zhang X."/>
            <person name="Suruliraj S."/>
            <person name="Warren W."/>
            <person name="Chinwalla A."/>
            <person name="Mardis E.R."/>
            <person name="Wilson R.K."/>
        </authorList>
    </citation>
    <scope>NUCLEOTIDE SEQUENCE [LARGE SCALE GENOMIC DNA]</scope>
    <source>
        <strain evidence="1 2">F0359</strain>
    </source>
</reference>
<dbReference type="EMBL" id="AECS01000011">
    <property type="protein sequence ID" value="EFQ04657.1"/>
    <property type="molecule type" value="Genomic_DNA"/>
</dbReference>
<name>E2ZAE6_9FIRM</name>
<evidence type="ECO:0000313" key="1">
    <source>
        <dbReference type="EMBL" id="EFQ04657.1"/>
    </source>
</evidence>
<comment type="caution">
    <text evidence="1">The sequence shown here is derived from an EMBL/GenBank/DDBJ whole genome shotgun (WGS) entry which is preliminary data.</text>
</comment>
<accession>E2ZAE6</accession>
<keyword evidence="2" id="KW-1185">Reference proteome</keyword>
<dbReference type="AlphaFoldDB" id="E2ZAE6"/>
<dbReference type="RefSeq" id="WP_006941227.1">
    <property type="nucleotide sequence ID" value="NZ_GL538185.1"/>
</dbReference>
<dbReference type="HOGENOM" id="CLU_2130510_0_0_9"/>